<reference evidence="8" key="1">
    <citation type="submission" date="2021-10" db="EMBL/GenBank/DDBJ databases">
        <title>De novo Genome Assembly of Clathrus columnatus (Basidiomycota, Fungi) Using Illumina and Nanopore Sequence Data.</title>
        <authorList>
            <person name="Ogiso-Tanaka E."/>
            <person name="Itagaki H."/>
            <person name="Hosoya T."/>
            <person name="Hosaka K."/>
        </authorList>
    </citation>
    <scope>NUCLEOTIDE SEQUENCE</scope>
    <source>
        <strain evidence="8">MO-923</strain>
    </source>
</reference>
<dbReference type="Proteomes" id="UP001050691">
    <property type="component" value="Unassembled WGS sequence"/>
</dbReference>
<organism evidence="8 9">
    <name type="scientific">Clathrus columnatus</name>
    <dbReference type="NCBI Taxonomy" id="1419009"/>
    <lineage>
        <taxon>Eukaryota</taxon>
        <taxon>Fungi</taxon>
        <taxon>Dikarya</taxon>
        <taxon>Basidiomycota</taxon>
        <taxon>Agaricomycotina</taxon>
        <taxon>Agaricomycetes</taxon>
        <taxon>Phallomycetidae</taxon>
        <taxon>Phallales</taxon>
        <taxon>Clathraceae</taxon>
        <taxon>Clathrus</taxon>
    </lineage>
</organism>
<comment type="cofactor">
    <cofactor evidence="1">
        <name>heme</name>
        <dbReference type="ChEBI" id="CHEBI:30413"/>
    </cofactor>
</comment>
<evidence type="ECO:0000313" key="8">
    <source>
        <dbReference type="EMBL" id="GJJ15634.1"/>
    </source>
</evidence>
<dbReference type="Pfam" id="PF00067">
    <property type="entry name" value="p450"/>
    <property type="match status" value="1"/>
</dbReference>
<evidence type="ECO:0008006" key="10">
    <source>
        <dbReference type="Google" id="ProtNLM"/>
    </source>
</evidence>
<dbReference type="InterPro" id="IPR001128">
    <property type="entry name" value="Cyt_P450"/>
</dbReference>
<evidence type="ECO:0000256" key="6">
    <source>
        <dbReference type="ARBA" id="ARBA00023004"/>
    </source>
</evidence>
<keyword evidence="6" id="KW-0408">Iron</keyword>
<keyword evidence="4" id="KW-0479">Metal-binding</keyword>
<keyword evidence="7" id="KW-0503">Monooxygenase</keyword>
<protein>
    <recommendedName>
        <fullName evidence="10">Cytochrome P450</fullName>
    </recommendedName>
</protein>
<comment type="similarity">
    <text evidence="3">Belongs to the cytochrome P450 family.</text>
</comment>
<dbReference type="AlphaFoldDB" id="A0AAV5AR51"/>
<comment type="caution">
    <text evidence="8">The sequence shown here is derived from an EMBL/GenBank/DDBJ whole genome shotgun (WGS) entry which is preliminary data.</text>
</comment>
<evidence type="ECO:0000256" key="7">
    <source>
        <dbReference type="ARBA" id="ARBA00023033"/>
    </source>
</evidence>
<dbReference type="GO" id="GO:0016705">
    <property type="term" value="F:oxidoreductase activity, acting on paired donors, with incorporation or reduction of molecular oxygen"/>
    <property type="evidence" value="ECO:0007669"/>
    <property type="project" value="InterPro"/>
</dbReference>
<dbReference type="GO" id="GO:0005506">
    <property type="term" value="F:iron ion binding"/>
    <property type="evidence" value="ECO:0007669"/>
    <property type="project" value="InterPro"/>
</dbReference>
<keyword evidence="5" id="KW-0560">Oxidoreductase</keyword>
<evidence type="ECO:0000256" key="5">
    <source>
        <dbReference type="ARBA" id="ARBA00023002"/>
    </source>
</evidence>
<accession>A0AAV5AR51</accession>
<dbReference type="SUPFAM" id="SSF48264">
    <property type="entry name" value="Cytochrome P450"/>
    <property type="match status" value="1"/>
</dbReference>
<sequence>MQSGTCDTIIPVRTMIIGDPSVLLPLETPGFIFVMEMKINAKAEDGELPQIIRTLVTSAIAYRLSPFHPLASFPGQTIARVSRIWSSVISRRGYQHIYYHELLLKYGPVIRIGPNHIITTEASAIPVVLGAGPFRKSDRYVTFVTPKEPGSLLAVVDPHEHAERRRLWEKGMNFKALQSYKEIIHSRLQQLVSLLSQQQQEVDINLSTFDIMGDLAFSGQFDALQGGSTELLDHLQGIRTALGIQDYLMLLTWLRYYIPFVPKRLMTEVSWFRQFSTNAMLRRMENGPKTQDFFYHLLNEEHDEGSVLPLRTLFREASLIIPAGYDTTANAGCHAFFYLLTNPIYLKRLQNEVDQHFSNVDEVYSKDDLQNLPYLNAVINETLRLAPGLASGSQRYLPKGNGTNGGIMLGNT</sequence>
<evidence type="ECO:0000256" key="2">
    <source>
        <dbReference type="ARBA" id="ARBA00005179"/>
    </source>
</evidence>
<comment type="pathway">
    <text evidence="2">Secondary metabolite biosynthesis.</text>
</comment>
<gene>
    <name evidence="8" type="ORF">Clacol_009912</name>
</gene>
<dbReference type="GO" id="GO:0004497">
    <property type="term" value="F:monooxygenase activity"/>
    <property type="evidence" value="ECO:0007669"/>
    <property type="project" value="UniProtKB-KW"/>
</dbReference>
<proteinExistence type="inferred from homology"/>
<dbReference type="InterPro" id="IPR036396">
    <property type="entry name" value="Cyt_P450_sf"/>
</dbReference>
<dbReference type="PANTHER" id="PTHR24305">
    <property type="entry name" value="CYTOCHROME P450"/>
    <property type="match status" value="1"/>
</dbReference>
<name>A0AAV5AR51_9AGAM</name>
<evidence type="ECO:0000256" key="3">
    <source>
        <dbReference type="ARBA" id="ARBA00010617"/>
    </source>
</evidence>
<keyword evidence="9" id="KW-1185">Reference proteome</keyword>
<dbReference type="Gene3D" id="1.10.630.10">
    <property type="entry name" value="Cytochrome P450"/>
    <property type="match status" value="1"/>
</dbReference>
<evidence type="ECO:0000313" key="9">
    <source>
        <dbReference type="Proteomes" id="UP001050691"/>
    </source>
</evidence>
<dbReference type="InterPro" id="IPR050121">
    <property type="entry name" value="Cytochrome_P450_monoxygenase"/>
</dbReference>
<dbReference type="GO" id="GO:0020037">
    <property type="term" value="F:heme binding"/>
    <property type="evidence" value="ECO:0007669"/>
    <property type="project" value="InterPro"/>
</dbReference>
<evidence type="ECO:0000256" key="1">
    <source>
        <dbReference type="ARBA" id="ARBA00001971"/>
    </source>
</evidence>
<evidence type="ECO:0000256" key="4">
    <source>
        <dbReference type="ARBA" id="ARBA00022723"/>
    </source>
</evidence>
<dbReference type="PANTHER" id="PTHR24305:SF187">
    <property type="entry name" value="P450, PUTATIVE (EUROFUNG)-RELATED"/>
    <property type="match status" value="1"/>
</dbReference>
<dbReference type="EMBL" id="BPWL01000011">
    <property type="protein sequence ID" value="GJJ15634.1"/>
    <property type="molecule type" value="Genomic_DNA"/>
</dbReference>